<dbReference type="CDD" id="cd03801">
    <property type="entry name" value="GT4_PimA-like"/>
    <property type="match status" value="1"/>
</dbReference>
<organism evidence="3 4">
    <name type="scientific">Rhodoferax ferrireducens</name>
    <dbReference type="NCBI Taxonomy" id="192843"/>
    <lineage>
        <taxon>Bacteria</taxon>
        <taxon>Pseudomonadati</taxon>
        <taxon>Pseudomonadota</taxon>
        <taxon>Betaproteobacteria</taxon>
        <taxon>Burkholderiales</taxon>
        <taxon>Comamonadaceae</taxon>
        <taxon>Rhodoferax</taxon>
    </lineage>
</organism>
<dbReference type="GO" id="GO:0016757">
    <property type="term" value="F:glycosyltransferase activity"/>
    <property type="evidence" value="ECO:0007669"/>
    <property type="project" value="InterPro"/>
</dbReference>
<evidence type="ECO:0000259" key="1">
    <source>
        <dbReference type="Pfam" id="PF00534"/>
    </source>
</evidence>
<accession>A0A1W9KWB9</accession>
<dbReference type="InterPro" id="IPR028098">
    <property type="entry name" value="Glyco_trans_4-like_N"/>
</dbReference>
<dbReference type="PANTHER" id="PTHR12526">
    <property type="entry name" value="GLYCOSYLTRANSFERASE"/>
    <property type="match status" value="1"/>
</dbReference>
<sequence length="367" mass="41074">MIIGHIDGGTNPNSVNGVNYVVWSLAEAQAAKDHTVYIIVFGTPSASDVTYATRRGISFLEIRGTLAFLSWIFGLNNSPLFDIVHFHSVFLPKQYLVSLFLKQARSFVITPHGLSWVLLKKNSLRKLIYIKLFDKVHFRRAGAVCSLNSEESLVLTNIFKVSPESIKPVFNPVVSHSGYLPRSSSEKPFRVAYLGRLDPFIKGIDMLLDIASRLPHVSFEIYSNDRRSSLDGLIIPENVFFFPAVYGEDKFEVLSKVTLYIQTSRHEGFPISILEAMKAEVPVAITEAMQISEIVNERKIGLVMPFDAIKASALLDQYMHDPVKMSQHVSQAKHFANENCNPANVATVHLDIYTQVLKSLDSRSTAV</sequence>
<dbReference type="PANTHER" id="PTHR12526:SF637">
    <property type="entry name" value="GLYCOSYLTRANSFERASE EPSF-RELATED"/>
    <property type="match status" value="1"/>
</dbReference>
<dbReference type="EMBL" id="MTEI01000003">
    <property type="protein sequence ID" value="OQW88882.1"/>
    <property type="molecule type" value="Genomic_DNA"/>
</dbReference>
<proteinExistence type="predicted"/>
<evidence type="ECO:0000259" key="2">
    <source>
        <dbReference type="Pfam" id="PF13439"/>
    </source>
</evidence>
<gene>
    <name evidence="3" type="ORF">BWK72_08090</name>
</gene>
<evidence type="ECO:0000313" key="4">
    <source>
        <dbReference type="Proteomes" id="UP000192505"/>
    </source>
</evidence>
<dbReference type="InterPro" id="IPR001296">
    <property type="entry name" value="Glyco_trans_1"/>
</dbReference>
<reference evidence="3 4" key="1">
    <citation type="submission" date="2017-01" db="EMBL/GenBank/DDBJ databases">
        <title>Novel large sulfur bacteria in the metagenomes of groundwater-fed chemosynthetic microbial mats in the Lake Huron basin.</title>
        <authorList>
            <person name="Sharrar A.M."/>
            <person name="Flood B.E."/>
            <person name="Bailey J.V."/>
            <person name="Jones D.S."/>
            <person name="Biddanda B."/>
            <person name="Ruberg S.A."/>
            <person name="Marcus D.N."/>
            <person name="Dick G.J."/>
        </authorList>
    </citation>
    <scope>NUCLEOTIDE SEQUENCE [LARGE SCALE GENOMIC DNA]</scope>
    <source>
        <strain evidence="3">A7</strain>
    </source>
</reference>
<dbReference type="Proteomes" id="UP000192505">
    <property type="component" value="Unassembled WGS sequence"/>
</dbReference>
<dbReference type="AlphaFoldDB" id="A0A1W9KWB9"/>
<protein>
    <recommendedName>
        <fullName evidence="5">Glycosyl transferase, group 1</fullName>
    </recommendedName>
</protein>
<comment type="caution">
    <text evidence="3">The sequence shown here is derived from an EMBL/GenBank/DDBJ whole genome shotgun (WGS) entry which is preliminary data.</text>
</comment>
<dbReference type="Gene3D" id="3.40.50.2000">
    <property type="entry name" value="Glycogen Phosphorylase B"/>
    <property type="match status" value="2"/>
</dbReference>
<feature type="domain" description="Glycosyl transferase family 1" evidence="1">
    <location>
        <begin position="185"/>
        <end position="331"/>
    </location>
</feature>
<dbReference type="Pfam" id="PF00534">
    <property type="entry name" value="Glycos_transf_1"/>
    <property type="match status" value="1"/>
</dbReference>
<dbReference type="Pfam" id="PF13439">
    <property type="entry name" value="Glyco_transf_4"/>
    <property type="match status" value="1"/>
</dbReference>
<feature type="domain" description="Glycosyltransferase subfamily 4-like N-terminal" evidence="2">
    <location>
        <begin position="15"/>
        <end position="173"/>
    </location>
</feature>
<evidence type="ECO:0000313" key="3">
    <source>
        <dbReference type="EMBL" id="OQW88882.1"/>
    </source>
</evidence>
<dbReference type="SUPFAM" id="SSF53756">
    <property type="entry name" value="UDP-Glycosyltransferase/glycogen phosphorylase"/>
    <property type="match status" value="1"/>
</dbReference>
<evidence type="ECO:0008006" key="5">
    <source>
        <dbReference type="Google" id="ProtNLM"/>
    </source>
</evidence>
<name>A0A1W9KWB9_9BURK</name>